<proteinExistence type="predicted"/>
<dbReference type="InterPro" id="IPR013320">
    <property type="entry name" value="ConA-like_dom_sf"/>
</dbReference>
<sequence length="277" mass="29840">MSSLSRAVALVASAVLTVVLGAVVHAAPAGATIPRGDTVDSDPDASWGWERVFVDGFDGAAGTGPDQWHAMPSSNWPAQNGQGLLEVGQLAQIRTNQGWVLPFGTQVRVTARLMMPNTGSNYAAFWVQHPNGTDPRELDVIESYGPLKTTGAQLGSHICYDEMVGIDSTACEVSGFPAELWSVGQHFPPGAKPWDTFWQYHATFTVGGDSVQFSANDDFGNQAYAMNLNPDLRRVPAGTVPFHLRLSNKDVQVEHAVPGGDRMSMLVDWVAMDVKYP</sequence>
<dbReference type="AlphaFoldDB" id="A0A2P2C8H8"/>
<evidence type="ECO:0000313" key="1">
    <source>
        <dbReference type="EMBL" id="CUR58299.1"/>
    </source>
</evidence>
<dbReference type="Gene3D" id="2.60.120.200">
    <property type="match status" value="1"/>
</dbReference>
<dbReference type="EMBL" id="CZKB01000006">
    <property type="protein sequence ID" value="CUR58299.1"/>
    <property type="molecule type" value="Genomic_DNA"/>
</dbReference>
<evidence type="ECO:0008006" key="2">
    <source>
        <dbReference type="Google" id="ProtNLM"/>
    </source>
</evidence>
<protein>
    <recommendedName>
        <fullName evidence="2">GH16 domain-containing protein</fullName>
    </recommendedName>
</protein>
<accession>A0A2P2C8H8</accession>
<name>A0A2P2C8H8_9ZZZZ</name>
<reference evidence="1" key="1">
    <citation type="submission" date="2015-08" db="EMBL/GenBank/DDBJ databases">
        <authorList>
            <person name="Babu N.S."/>
            <person name="Beckwith C.J."/>
            <person name="Beseler K.G."/>
            <person name="Brison A."/>
            <person name="Carone J.V."/>
            <person name="Caskin T.P."/>
            <person name="Diamond M."/>
            <person name="Durham M.E."/>
            <person name="Foxe J.M."/>
            <person name="Go M."/>
            <person name="Henderson B.A."/>
            <person name="Jones I.B."/>
            <person name="McGettigan J.A."/>
            <person name="Micheletti S.J."/>
            <person name="Nasrallah M.E."/>
            <person name="Ortiz D."/>
            <person name="Piller C.R."/>
            <person name="Privatt S.R."/>
            <person name="Schneider S.L."/>
            <person name="Sharp S."/>
            <person name="Smith T.C."/>
            <person name="Stanton J.D."/>
            <person name="Ullery H.E."/>
            <person name="Wilson R.J."/>
            <person name="Serrano M.G."/>
            <person name="Buck G."/>
            <person name="Lee V."/>
            <person name="Wang Y."/>
            <person name="Carvalho R."/>
            <person name="Voegtly L."/>
            <person name="Shi R."/>
            <person name="Duckworth R."/>
            <person name="Johnson A."/>
            <person name="Loviza R."/>
            <person name="Walstead R."/>
            <person name="Shah Z."/>
            <person name="Kiflezghi M."/>
            <person name="Wade K."/>
            <person name="Ball S.L."/>
            <person name="Bradley K.W."/>
            <person name="Asai D.J."/>
            <person name="Bowman C.A."/>
            <person name="Russell D.A."/>
            <person name="Pope W.H."/>
            <person name="Jacobs-Sera D."/>
            <person name="Hendrix R.W."/>
            <person name="Hatfull G.F."/>
        </authorList>
    </citation>
    <scope>NUCLEOTIDE SEQUENCE</scope>
</reference>
<dbReference type="SUPFAM" id="SSF49899">
    <property type="entry name" value="Concanavalin A-like lectins/glucanases"/>
    <property type="match status" value="1"/>
</dbReference>
<gene>
    <name evidence="1" type="ORF">NOCA1140028</name>
</gene>
<organism evidence="1">
    <name type="scientific">metagenome</name>
    <dbReference type="NCBI Taxonomy" id="256318"/>
    <lineage>
        <taxon>unclassified sequences</taxon>
        <taxon>metagenomes</taxon>
    </lineage>
</organism>